<gene>
    <name evidence="1" type="ORF">TCM_040856</name>
</gene>
<sequence length="185" mass="21910">MGCFHLGCFGEFDLVAQIWSYVSSYLYYNNPISHFSRLCDNVIKPYLKDYTSPKFKQFNGKISDARENAMKFVEILKVAGLDDDLKLKELSESLTEKPYTWYVSHTLGFVESWSQMCPMFEKFFSTQEKVTLVDLGKEYRKSRKDLMKYIQCFRERVLDIQESQCEKKLVKVCIEGMFNEYRLHV</sequence>
<dbReference type="Proteomes" id="UP000026915">
    <property type="component" value="Chromosome 9"/>
</dbReference>
<proteinExistence type="predicted"/>
<dbReference type="EMBL" id="CM001887">
    <property type="protein sequence ID" value="EOY32830.1"/>
    <property type="molecule type" value="Genomic_DNA"/>
</dbReference>
<dbReference type="Gramene" id="EOY32830">
    <property type="protein sequence ID" value="EOY32830"/>
    <property type="gene ID" value="TCM_040856"/>
</dbReference>
<evidence type="ECO:0000313" key="1">
    <source>
        <dbReference type="EMBL" id="EOY32830.1"/>
    </source>
</evidence>
<accession>A0A061GSL2</accession>
<dbReference type="InParanoid" id="A0A061GSL2"/>
<dbReference type="AlphaFoldDB" id="A0A061GSL2"/>
<organism evidence="1 2">
    <name type="scientific">Theobroma cacao</name>
    <name type="common">Cacao</name>
    <name type="synonym">Cocoa</name>
    <dbReference type="NCBI Taxonomy" id="3641"/>
    <lineage>
        <taxon>Eukaryota</taxon>
        <taxon>Viridiplantae</taxon>
        <taxon>Streptophyta</taxon>
        <taxon>Embryophyta</taxon>
        <taxon>Tracheophyta</taxon>
        <taxon>Spermatophyta</taxon>
        <taxon>Magnoliopsida</taxon>
        <taxon>eudicotyledons</taxon>
        <taxon>Gunneridae</taxon>
        <taxon>Pentapetalae</taxon>
        <taxon>rosids</taxon>
        <taxon>malvids</taxon>
        <taxon>Malvales</taxon>
        <taxon>Malvaceae</taxon>
        <taxon>Byttnerioideae</taxon>
        <taxon>Theobroma</taxon>
    </lineage>
</organism>
<keyword evidence="2" id="KW-1185">Reference proteome</keyword>
<evidence type="ECO:0000313" key="2">
    <source>
        <dbReference type="Proteomes" id="UP000026915"/>
    </source>
</evidence>
<dbReference type="HOGENOM" id="CLU_1463753_0_0_1"/>
<reference evidence="1 2" key="1">
    <citation type="journal article" date="2013" name="Genome Biol.">
        <title>The genome sequence of the most widely cultivated cacao type and its use to identify candidate genes regulating pod color.</title>
        <authorList>
            <person name="Motamayor J.C."/>
            <person name="Mockaitis K."/>
            <person name="Schmutz J."/>
            <person name="Haiminen N."/>
            <person name="Iii D.L."/>
            <person name="Cornejo O."/>
            <person name="Findley S.D."/>
            <person name="Zheng P."/>
            <person name="Utro F."/>
            <person name="Royaert S."/>
            <person name="Saski C."/>
            <person name="Jenkins J."/>
            <person name="Podicheti R."/>
            <person name="Zhao M."/>
            <person name="Scheffler B.E."/>
            <person name="Stack J.C."/>
            <person name="Feltus F.A."/>
            <person name="Mustiga G.M."/>
            <person name="Amores F."/>
            <person name="Phillips W."/>
            <person name="Marelli J.P."/>
            <person name="May G.D."/>
            <person name="Shapiro H."/>
            <person name="Ma J."/>
            <person name="Bustamante C.D."/>
            <person name="Schnell R.J."/>
            <person name="Main D."/>
            <person name="Gilbert D."/>
            <person name="Parida L."/>
            <person name="Kuhn D.N."/>
        </authorList>
    </citation>
    <scope>NUCLEOTIDE SEQUENCE [LARGE SCALE GENOMIC DNA]</scope>
    <source>
        <strain evidence="2">cv. Matina 1-6</strain>
    </source>
</reference>
<dbReference type="OMA" id="TCEMASK"/>
<name>A0A061GSL2_THECC</name>
<protein>
    <submittedName>
        <fullName evidence="1">H0502G05.11 protein</fullName>
    </submittedName>
</protein>